<evidence type="ECO:0000256" key="1">
    <source>
        <dbReference type="SAM" id="MobiDB-lite"/>
    </source>
</evidence>
<dbReference type="AlphaFoldDB" id="A0A2T7ND99"/>
<organism evidence="2 3">
    <name type="scientific">Pomacea canaliculata</name>
    <name type="common">Golden apple snail</name>
    <dbReference type="NCBI Taxonomy" id="400727"/>
    <lineage>
        <taxon>Eukaryota</taxon>
        <taxon>Metazoa</taxon>
        <taxon>Spiralia</taxon>
        <taxon>Lophotrochozoa</taxon>
        <taxon>Mollusca</taxon>
        <taxon>Gastropoda</taxon>
        <taxon>Caenogastropoda</taxon>
        <taxon>Architaenioglossa</taxon>
        <taxon>Ampullarioidea</taxon>
        <taxon>Ampullariidae</taxon>
        <taxon>Pomacea</taxon>
    </lineage>
</organism>
<evidence type="ECO:0000313" key="2">
    <source>
        <dbReference type="EMBL" id="PVD19141.1"/>
    </source>
</evidence>
<accession>A0A2T7ND99</accession>
<protein>
    <submittedName>
        <fullName evidence="2">Uncharacterized protein</fullName>
    </submittedName>
</protein>
<feature type="region of interest" description="Disordered" evidence="1">
    <location>
        <begin position="1"/>
        <end position="31"/>
    </location>
</feature>
<keyword evidence="3" id="KW-1185">Reference proteome</keyword>
<gene>
    <name evidence="2" type="ORF">C0Q70_21705</name>
</gene>
<dbReference type="OMA" id="SMYLEVT"/>
<comment type="caution">
    <text evidence="2">The sequence shown here is derived from an EMBL/GenBank/DDBJ whole genome shotgun (WGS) entry which is preliminary data.</text>
</comment>
<name>A0A2T7ND99_POMCA</name>
<dbReference type="EMBL" id="PZQS01000014">
    <property type="protein sequence ID" value="PVD19141.1"/>
    <property type="molecule type" value="Genomic_DNA"/>
</dbReference>
<sequence length="321" mass="35768">MVAKHSVPEIPTWRQTSSPPLGSRIKSEGMPNYIRNRGSVEKVAFGSSCPTTPSPRPEPRCPTSASKVNYKMGWHGNVGPLLNGTATPRPATAPPRIKPEGEQIATVSRGKRMRVVIHEYAQNSPTPRQPRVKDEAKDTAEMAKGKRMYNILHKYGTMALSSRAVPRIKPEGQGIATLSMGKRMRDNIHKYGRNEVTPRPQPRVKPEADDNARLDRGFRMATLMHSYQLPTSARYPPRIKREAAESAELGRGLRMMRLLHEVDCLPCSPRPVPRAVGLSAQTNLWRGVTGTVGKCLQHIGRKTYIFVPGEQKRPYSTVRTV</sequence>
<evidence type="ECO:0000313" key="3">
    <source>
        <dbReference type="Proteomes" id="UP000245119"/>
    </source>
</evidence>
<dbReference type="Proteomes" id="UP000245119">
    <property type="component" value="Linkage Group LG14"/>
</dbReference>
<dbReference type="OrthoDB" id="6110468at2759"/>
<proteinExistence type="predicted"/>
<reference evidence="2 3" key="1">
    <citation type="submission" date="2018-04" db="EMBL/GenBank/DDBJ databases">
        <title>The genome of golden apple snail Pomacea canaliculata provides insight into stress tolerance and invasive adaptation.</title>
        <authorList>
            <person name="Liu C."/>
            <person name="Liu B."/>
            <person name="Ren Y."/>
            <person name="Zhang Y."/>
            <person name="Wang H."/>
            <person name="Li S."/>
            <person name="Jiang F."/>
            <person name="Yin L."/>
            <person name="Zhang G."/>
            <person name="Qian W."/>
            <person name="Fan W."/>
        </authorList>
    </citation>
    <scope>NUCLEOTIDE SEQUENCE [LARGE SCALE GENOMIC DNA]</scope>
    <source>
        <strain evidence="2">SZHN2017</strain>
        <tissue evidence="2">Muscle</tissue>
    </source>
</reference>